<accession>A0A0E0MLX4</accession>
<dbReference type="Proteomes" id="UP000026962">
    <property type="component" value="Chromosome 12"/>
</dbReference>
<keyword evidence="3" id="KW-1185">Reference proteome</keyword>
<evidence type="ECO:0000313" key="3">
    <source>
        <dbReference type="Proteomes" id="UP000026962"/>
    </source>
</evidence>
<feature type="region of interest" description="Disordered" evidence="1">
    <location>
        <begin position="71"/>
        <end position="92"/>
    </location>
</feature>
<evidence type="ECO:0000256" key="1">
    <source>
        <dbReference type="SAM" id="MobiDB-lite"/>
    </source>
</evidence>
<protein>
    <submittedName>
        <fullName evidence="2">Uncharacterized protein</fullName>
    </submittedName>
</protein>
<dbReference type="AlphaFoldDB" id="A0A0E0MLX4"/>
<evidence type="ECO:0000313" key="2">
    <source>
        <dbReference type="EnsemblPlants" id="OPUNC12G09310.1"/>
    </source>
</evidence>
<dbReference type="EnsemblPlants" id="OPUNC12G09310.1">
    <property type="protein sequence ID" value="OPUNC12G09310.1"/>
    <property type="gene ID" value="OPUNC12G09310"/>
</dbReference>
<feature type="compositionally biased region" description="Polar residues" evidence="1">
    <location>
        <begin position="82"/>
        <end position="92"/>
    </location>
</feature>
<organism evidence="2">
    <name type="scientific">Oryza punctata</name>
    <name type="common">Red rice</name>
    <dbReference type="NCBI Taxonomy" id="4537"/>
    <lineage>
        <taxon>Eukaryota</taxon>
        <taxon>Viridiplantae</taxon>
        <taxon>Streptophyta</taxon>
        <taxon>Embryophyta</taxon>
        <taxon>Tracheophyta</taxon>
        <taxon>Spermatophyta</taxon>
        <taxon>Magnoliopsida</taxon>
        <taxon>Liliopsida</taxon>
        <taxon>Poales</taxon>
        <taxon>Poaceae</taxon>
        <taxon>BOP clade</taxon>
        <taxon>Oryzoideae</taxon>
        <taxon>Oryzeae</taxon>
        <taxon>Oryzinae</taxon>
        <taxon>Oryza</taxon>
    </lineage>
</organism>
<dbReference type="Gramene" id="OPUNC12G09310.1">
    <property type="protein sequence ID" value="OPUNC12G09310.1"/>
    <property type="gene ID" value="OPUNC12G09310"/>
</dbReference>
<proteinExistence type="predicted"/>
<reference evidence="2" key="1">
    <citation type="submission" date="2015-04" db="UniProtKB">
        <authorList>
            <consortium name="EnsemblPlants"/>
        </authorList>
    </citation>
    <scope>IDENTIFICATION</scope>
</reference>
<dbReference type="HOGENOM" id="CLU_2417067_0_0_1"/>
<reference evidence="2" key="2">
    <citation type="submission" date="2018-05" db="EMBL/GenBank/DDBJ databases">
        <title>OpunRS2 (Oryza punctata Reference Sequence Version 2).</title>
        <authorList>
            <person name="Zhang J."/>
            <person name="Kudrna D."/>
            <person name="Lee S."/>
            <person name="Talag J."/>
            <person name="Welchert J."/>
            <person name="Wing R.A."/>
        </authorList>
    </citation>
    <scope>NUCLEOTIDE SEQUENCE [LARGE SCALE GENOMIC DNA]</scope>
</reference>
<name>A0A0E0MLX4_ORYPU</name>
<sequence>MPALGPPASRAPRLTAVLEPAPDAVLLSSSPSTHSSLLWINGFGGSTGGWRKEGAAGGDELVAMDVHFREERSNPDVILPPHSSSSPVKETR</sequence>